<comment type="catalytic activity">
    <reaction evidence="4">
        <text>L-proline + NAD(+) = (S)-1-pyrroline-5-carboxylate + NADH + 2 H(+)</text>
        <dbReference type="Rhea" id="RHEA:14105"/>
        <dbReference type="ChEBI" id="CHEBI:15378"/>
        <dbReference type="ChEBI" id="CHEBI:17388"/>
        <dbReference type="ChEBI" id="CHEBI:57540"/>
        <dbReference type="ChEBI" id="CHEBI:57945"/>
        <dbReference type="ChEBI" id="CHEBI:60039"/>
        <dbReference type="EC" id="1.5.1.2"/>
    </reaction>
</comment>
<comment type="caution">
    <text evidence="9">The sequence shown here is derived from an EMBL/GenBank/DDBJ whole genome shotgun (WGS) entry which is preliminary data.</text>
</comment>
<evidence type="ECO:0000256" key="1">
    <source>
        <dbReference type="ARBA" id="ARBA00005525"/>
    </source>
</evidence>
<keyword evidence="2 4" id="KW-0521">NADP</keyword>
<dbReference type="AlphaFoldDB" id="A0A369W319"/>
<evidence type="ECO:0000313" key="10">
    <source>
        <dbReference type="Proteomes" id="UP000253759"/>
    </source>
</evidence>
<dbReference type="PANTHER" id="PTHR11645:SF0">
    <property type="entry name" value="PYRROLINE-5-CARBOXYLATE REDUCTASE 3"/>
    <property type="match status" value="1"/>
</dbReference>
<gene>
    <name evidence="4" type="primary">proC</name>
    <name evidence="9" type="ORF">DVH29_09945</name>
</gene>
<dbReference type="InterPro" id="IPR008927">
    <property type="entry name" value="6-PGluconate_DH-like_C_sf"/>
</dbReference>
<keyword evidence="3 4" id="KW-0560">Oxidoreductase</keyword>
<comment type="pathway">
    <text evidence="4">Amino-acid biosynthesis; L-proline biosynthesis; L-proline from L-glutamate 5-semialdehyde: step 1/1.</text>
</comment>
<protein>
    <recommendedName>
        <fullName evidence="4 5">Pyrroline-5-carboxylate reductase</fullName>
        <shortName evidence="4">P5C reductase</shortName>
        <shortName evidence="4">P5CR</shortName>
        <ecNumber evidence="4 5">1.5.1.2</ecNumber>
    </recommendedName>
    <alternativeName>
        <fullName evidence="4">PCA reductase</fullName>
    </alternativeName>
</protein>
<keyword evidence="4" id="KW-0963">Cytoplasm</keyword>
<comment type="function">
    <text evidence="4">Catalyzes the reduction of 1-pyrroline-5-carboxylate (PCA) to L-proline.</text>
</comment>
<dbReference type="Proteomes" id="UP000253759">
    <property type="component" value="Unassembled WGS sequence"/>
</dbReference>
<comment type="catalytic activity">
    <reaction evidence="4">
        <text>L-proline + NADP(+) = (S)-1-pyrroline-5-carboxylate + NADPH + 2 H(+)</text>
        <dbReference type="Rhea" id="RHEA:14109"/>
        <dbReference type="ChEBI" id="CHEBI:15378"/>
        <dbReference type="ChEBI" id="CHEBI:17388"/>
        <dbReference type="ChEBI" id="CHEBI:57783"/>
        <dbReference type="ChEBI" id="CHEBI:58349"/>
        <dbReference type="ChEBI" id="CHEBI:60039"/>
        <dbReference type="EC" id="1.5.1.2"/>
    </reaction>
</comment>
<dbReference type="EC" id="1.5.1.2" evidence="4 5"/>
<feature type="binding site" evidence="6">
    <location>
        <begin position="72"/>
        <end position="75"/>
    </location>
    <ligand>
        <name>NADP(+)</name>
        <dbReference type="ChEBI" id="CHEBI:58349"/>
    </ligand>
</feature>
<evidence type="ECO:0000313" key="9">
    <source>
        <dbReference type="EMBL" id="RDE08753.1"/>
    </source>
</evidence>
<dbReference type="HAMAP" id="MF_01925">
    <property type="entry name" value="P5C_reductase"/>
    <property type="match status" value="1"/>
</dbReference>
<dbReference type="SUPFAM" id="SSF51735">
    <property type="entry name" value="NAD(P)-binding Rossmann-fold domains"/>
    <property type="match status" value="1"/>
</dbReference>
<organism evidence="9 10">
    <name type="scientific">Pelagibacterium lacus</name>
    <dbReference type="NCBI Taxonomy" id="2282655"/>
    <lineage>
        <taxon>Bacteria</taxon>
        <taxon>Pseudomonadati</taxon>
        <taxon>Pseudomonadota</taxon>
        <taxon>Alphaproteobacteria</taxon>
        <taxon>Hyphomicrobiales</taxon>
        <taxon>Devosiaceae</taxon>
        <taxon>Pelagibacterium</taxon>
    </lineage>
</organism>
<dbReference type="Gene3D" id="3.40.50.720">
    <property type="entry name" value="NAD(P)-binding Rossmann-like Domain"/>
    <property type="match status" value="1"/>
</dbReference>
<proteinExistence type="inferred from homology"/>
<dbReference type="SUPFAM" id="SSF48179">
    <property type="entry name" value="6-phosphogluconate dehydrogenase C-terminal domain-like"/>
    <property type="match status" value="1"/>
</dbReference>
<dbReference type="InterPro" id="IPR036291">
    <property type="entry name" value="NAD(P)-bd_dom_sf"/>
</dbReference>
<evidence type="ECO:0000256" key="4">
    <source>
        <dbReference type="HAMAP-Rule" id="MF_01925"/>
    </source>
</evidence>
<evidence type="ECO:0000256" key="6">
    <source>
        <dbReference type="PIRSR" id="PIRSR000193-1"/>
    </source>
</evidence>
<dbReference type="Gene3D" id="1.10.3730.10">
    <property type="entry name" value="ProC C-terminal domain-like"/>
    <property type="match status" value="1"/>
</dbReference>
<feature type="domain" description="Pyrroline-5-carboxylate reductase dimerisation" evidence="8">
    <location>
        <begin position="164"/>
        <end position="269"/>
    </location>
</feature>
<evidence type="ECO:0000256" key="5">
    <source>
        <dbReference type="NCBIfam" id="TIGR00112"/>
    </source>
</evidence>
<dbReference type="RefSeq" id="WP_114646019.1">
    <property type="nucleotide sequence ID" value="NZ_QQNH01000012.1"/>
</dbReference>
<dbReference type="Pfam" id="PF03807">
    <property type="entry name" value="F420_oxidored"/>
    <property type="match status" value="1"/>
</dbReference>
<dbReference type="InterPro" id="IPR000304">
    <property type="entry name" value="Pyrroline-COOH_reductase"/>
</dbReference>
<dbReference type="EMBL" id="QQNH01000012">
    <property type="protein sequence ID" value="RDE08753.1"/>
    <property type="molecule type" value="Genomic_DNA"/>
</dbReference>
<evidence type="ECO:0000256" key="2">
    <source>
        <dbReference type="ARBA" id="ARBA00022857"/>
    </source>
</evidence>
<evidence type="ECO:0000259" key="7">
    <source>
        <dbReference type="Pfam" id="PF03807"/>
    </source>
</evidence>
<dbReference type="PIRSF" id="PIRSF000193">
    <property type="entry name" value="Pyrrol-5-carb_rd"/>
    <property type="match status" value="1"/>
</dbReference>
<dbReference type="NCBIfam" id="TIGR00112">
    <property type="entry name" value="proC"/>
    <property type="match status" value="1"/>
</dbReference>
<evidence type="ECO:0000256" key="3">
    <source>
        <dbReference type="ARBA" id="ARBA00023002"/>
    </source>
</evidence>
<keyword evidence="4" id="KW-0641">Proline biosynthesis</keyword>
<dbReference type="PANTHER" id="PTHR11645">
    <property type="entry name" value="PYRROLINE-5-CARBOXYLATE REDUCTASE"/>
    <property type="match status" value="1"/>
</dbReference>
<dbReference type="GO" id="GO:0055129">
    <property type="term" value="P:L-proline biosynthetic process"/>
    <property type="evidence" value="ECO:0007669"/>
    <property type="project" value="UniProtKB-UniRule"/>
</dbReference>
<accession>A0A369W319</accession>
<name>A0A369W319_9HYPH</name>
<dbReference type="GO" id="GO:0004735">
    <property type="term" value="F:pyrroline-5-carboxylate reductase activity"/>
    <property type="evidence" value="ECO:0007669"/>
    <property type="project" value="UniProtKB-UniRule"/>
</dbReference>
<dbReference type="UniPathway" id="UPA00098">
    <property type="reaction ID" value="UER00361"/>
</dbReference>
<keyword evidence="4" id="KW-0028">Amino-acid biosynthesis</keyword>
<dbReference type="FunFam" id="1.10.3730.10:FF:000001">
    <property type="entry name" value="Pyrroline-5-carboxylate reductase"/>
    <property type="match status" value="1"/>
</dbReference>
<dbReference type="OrthoDB" id="9805754at2"/>
<dbReference type="Pfam" id="PF14748">
    <property type="entry name" value="P5CR_dimer"/>
    <property type="match status" value="1"/>
</dbReference>
<sequence>MMLSGSGGVLLVGAGKMGVAMAAGWLRAGLSGPDLTLVDPHPHESVRDFAAKNRARLQTDLPRETPRAVILAVKPQVMDAVLAQVRTIVGPETLAISIAAGISLARLTGGLGTERVVRAMPNTPAQLGKGISGAVAAPAVTGADRDLAEALLAAAGPVVWFDDEAAIDAVTAVSGSGPAYVFHLVEAMAAGGVAQGLDPERAMMLARQTVIGAAALLEADESDAAQLRKNVTSPNGTTQAALDVLMAEDGLVALMTRAMTAARQRSEELGQ</sequence>
<keyword evidence="10" id="KW-1185">Reference proteome</keyword>
<feature type="domain" description="Pyrroline-5-carboxylate reductase catalytic N-terminal" evidence="7">
    <location>
        <begin position="11"/>
        <end position="101"/>
    </location>
</feature>
<comment type="similarity">
    <text evidence="1 4">Belongs to the pyrroline-5-carboxylate reductase family.</text>
</comment>
<dbReference type="InterPro" id="IPR029036">
    <property type="entry name" value="P5CR_dimer"/>
</dbReference>
<dbReference type="InterPro" id="IPR028939">
    <property type="entry name" value="P5C_Rdtase_cat_N"/>
</dbReference>
<dbReference type="GO" id="GO:0005737">
    <property type="term" value="C:cytoplasm"/>
    <property type="evidence" value="ECO:0007669"/>
    <property type="project" value="UniProtKB-SubCell"/>
</dbReference>
<evidence type="ECO:0000259" key="8">
    <source>
        <dbReference type="Pfam" id="PF14748"/>
    </source>
</evidence>
<comment type="subcellular location">
    <subcellularLocation>
        <location evidence="4">Cytoplasm</location>
    </subcellularLocation>
</comment>
<reference evidence="10" key="1">
    <citation type="submission" date="2018-07" db="EMBL/GenBank/DDBJ databases">
        <authorList>
            <person name="Liu B.-T."/>
            <person name="Du Z."/>
        </authorList>
    </citation>
    <scope>NUCLEOTIDE SEQUENCE [LARGE SCALE GENOMIC DNA]</scope>
    <source>
        <strain evidence="10">XYN52</strain>
    </source>
</reference>